<feature type="region of interest" description="Disordered" evidence="6">
    <location>
        <begin position="234"/>
        <end position="271"/>
    </location>
</feature>
<evidence type="ECO:0000256" key="5">
    <source>
        <dbReference type="ARBA" id="ARBA00023242"/>
    </source>
</evidence>
<sequence length="674" mass="78895">MPIEIEDTEKQDLNDNGSNHLKTDSMKGKELGNNEIFEGRRESDAGSSEEDILLSEVESFSDFDVPVHQKLTINNKEALNRALESITIPDMEFDENQAITSRESVKIENIHDDFERELAFYKQGLDAAVRGRKAILDRNGIFSRPCDYFAEMLKSDEHMQKIKDKLVEKEAEKKAIESARRQRELRKMGKKIQTEKIRQHHQEKKEILEKIRNLKKRKYDQELTTDDDFDVELEKESSISKRQKANKRQRKDKHYGFGGKKKYKKSNDTKSTNNILRPFFSKTSRDLSEISQNSTGAFEPYTYSYNTIKKSPSNFENKHTSGLMNNKSKNSNGYDFLYPLSHKLSDFQSIPLYISTITNILKNTSKNQKTYLILCCSHFIIAFIIWNFKYAPFSSTTLGSIIMYDATNMLFMFLLNIYEKYEFWHENTIKHPFGLKRVEVLGKFSIAIFSFYISINSFKNIIEESIIYSFSEKDILKNSEFSQITLFFSFIIIAISIIMTTITTVYFNNRFHLAKGIFSSTIFPTILNPFYLKSLLPLFIFLFMILASPSMINTHDKYISVLFEIPMCILRYIIIKKLGGILILSFPEDNVRTCIKELEKETLIHSIKLAYIWQPYFSFYIASFNISTKNDESMNFKIQEFVNNILYRNFKKIINNYEDEDVWEINVSIERISV</sequence>
<keyword evidence="3" id="KW-0690">Ribosome biogenesis</keyword>
<comment type="similarity">
    <text evidence="2">Belongs to the EBP2 family.</text>
</comment>
<keyword evidence="7" id="KW-0472">Membrane</keyword>
<dbReference type="PANTHER" id="PTHR13028">
    <property type="entry name" value="RRNA PROCESSING PROTEIN EBNA1-BINDING PROTEIN-RELATED"/>
    <property type="match status" value="1"/>
</dbReference>
<keyword evidence="5" id="KW-0539">Nucleus</keyword>
<keyword evidence="7" id="KW-0812">Transmembrane</keyword>
<evidence type="ECO:0000256" key="2">
    <source>
        <dbReference type="ARBA" id="ARBA00007336"/>
    </source>
</evidence>
<dbReference type="GO" id="GO:0034399">
    <property type="term" value="C:nuclear periphery"/>
    <property type="evidence" value="ECO:0007669"/>
    <property type="project" value="TreeGrafter"/>
</dbReference>
<dbReference type="OrthoDB" id="5382797at2759"/>
<dbReference type="Proteomes" id="UP000663699">
    <property type="component" value="Chromosome 4"/>
</dbReference>
<feature type="compositionally biased region" description="Basic and acidic residues" evidence="6">
    <location>
        <begin position="179"/>
        <end position="197"/>
    </location>
</feature>
<feature type="compositionally biased region" description="Basic residues" evidence="6">
    <location>
        <begin position="241"/>
        <end position="264"/>
    </location>
</feature>
<evidence type="ECO:0000256" key="3">
    <source>
        <dbReference type="ARBA" id="ARBA00022517"/>
    </source>
</evidence>
<evidence type="ECO:0000256" key="6">
    <source>
        <dbReference type="SAM" id="MobiDB-lite"/>
    </source>
</evidence>
<dbReference type="GO" id="GO:0005730">
    <property type="term" value="C:nucleolus"/>
    <property type="evidence" value="ECO:0007669"/>
    <property type="project" value="UniProtKB-SubCell"/>
</dbReference>
<proteinExistence type="inferred from homology"/>
<keyword evidence="4" id="KW-0175">Coiled coil</keyword>
<name>A0A899FSX2_9ASCO</name>
<dbReference type="InterPro" id="IPR008610">
    <property type="entry name" value="Ebp2"/>
</dbReference>
<feature type="transmembrane region" description="Helical" evidence="7">
    <location>
        <begin position="558"/>
        <end position="575"/>
    </location>
</feature>
<dbReference type="GO" id="GO:0006364">
    <property type="term" value="P:rRNA processing"/>
    <property type="evidence" value="ECO:0007669"/>
    <property type="project" value="TreeGrafter"/>
</dbReference>
<feature type="region of interest" description="Disordered" evidence="6">
    <location>
        <begin position="179"/>
        <end position="204"/>
    </location>
</feature>
<reference evidence="8" key="1">
    <citation type="submission" date="2020-06" db="EMBL/GenBank/DDBJ databases">
        <title>Genomes of multiple members of Pneumocystis genus reveal paths to human pathogen Pneumocystis jirovecii.</title>
        <authorList>
            <person name="Cisse O.H."/>
            <person name="Ma L."/>
            <person name="Dekker J."/>
            <person name="Khil P."/>
            <person name="Jo J."/>
            <person name="Brenchley J."/>
            <person name="Blair R."/>
            <person name="Pahar B."/>
            <person name="Chabe M."/>
            <person name="Van Rompay K.A."/>
            <person name="Keesler R."/>
            <person name="Sukura A."/>
            <person name="Hirsch V."/>
            <person name="Kutty G."/>
            <person name="Liu Y."/>
            <person name="Peng L."/>
            <person name="Chen J."/>
            <person name="Song J."/>
            <person name="Weissenbacher-Lang C."/>
            <person name="Xu J."/>
            <person name="Upham N.S."/>
            <person name="Stajich J.E."/>
            <person name="Cuomo C.A."/>
            <person name="Cushion M.T."/>
            <person name="Kovacs J.A."/>
        </authorList>
    </citation>
    <scope>NUCLEOTIDE SEQUENCE</scope>
    <source>
        <strain evidence="8">2A</strain>
    </source>
</reference>
<evidence type="ECO:0000256" key="7">
    <source>
        <dbReference type="SAM" id="Phobius"/>
    </source>
</evidence>
<dbReference type="PANTHER" id="PTHR13028:SF0">
    <property type="entry name" value="RRNA-PROCESSING PROTEIN EBP2-RELATED"/>
    <property type="match status" value="1"/>
</dbReference>
<gene>
    <name evidence="8" type="ORF">MERGE_002165</name>
</gene>
<comment type="subcellular location">
    <subcellularLocation>
        <location evidence="1">Nucleus</location>
        <location evidence="1">Nucleolus</location>
    </subcellularLocation>
</comment>
<dbReference type="GO" id="GO:0042273">
    <property type="term" value="P:ribosomal large subunit biogenesis"/>
    <property type="evidence" value="ECO:0007669"/>
    <property type="project" value="TreeGrafter"/>
</dbReference>
<feature type="transmembrane region" description="Helical" evidence="7">
    <location>
        <begin position="371"/>
        <end position="389"/>
    </location>
</feature>
<dbReference type="GO" id="GO:0030687">
    <property type="term" value="C:preribosome, large subunit precursor"/>
    <property type="evidence" value="ECO:0007669"/>
    <property type="project" value="TreeGrafter"/>
</dbReference>
<dbReference type="Pfam" id="PF05890">
    <property type="entry name" value="Ebp2"/>
    <property type="match status" value="1"/>
</dbReference>
<keyword evidence="7" id="KW-1133">Transmembrane helix</keyword>
<dbReference type="AlphaFoldDB" id="A0A899FSX2"/>
<feature type="region of interest" description="Disordered" evidence="6">
    <location>
        <begin position="1"/>
        <end position="48"/>
    </location>
</feature>
<organism evidence="8 9">
    <name type="scientific">Pneumocystis wakefieldiae</name>
    <dbReference type="NCBI Taxonomy" id="38082"/>
    <lineage>
        <taxon>Eukaryota</taxon>
        <taxon>Fungi</taxon>
        <taxon>Dikarya</taxon>
        <taxon>Ascomycota</taxon>
        <taxon>Taphrinomycotina</taxon>
        <taxon>Pneumocystomycetes</taxon>
        <taxon>Pneumocystaceae</taxon>
        <taxon>Pneumocystis</taxon>
    </lineage>
</organism>
<feature type="transmembrane region" description="Helical" evidence="7">
    <location>
        <begin position="530"/>
        <end position="552"/>
    </location>
</feature>
<dbReference type="EMBL" id="CP054535">
    <property type="protein sequence ID" value="QSL64861.1"/>
    <property type="molecule type" value="Genomic_DNA"/>
</dbReference>
<evidence type="ECO:0000313" key="8">
    <source>
        <dbReference type="EMBL" id="QSL64861.1"/>
    </source>
</evidence>
<feature type="transmembrane region" description="Helical" evidence="7">
    <location>
        <begin position="486"/>
        <end position="509"/>
    </location>
</feature>
<evidence type="ECO:0000256" key="4">
    <source>
        <dbReference type="ARBA" id="ARBA00023054"/>
    </source>
</evidence>
<feature type="compositionally biased region" description="Basic and acidic residues" evidence="6">
    <location>
        <begin position="21"/>
        <end position="44"/>
    </location>
</feature>
<keyword evidence="9" id="KW-1185">Reference proteome</keyword>
<accession>A0A899FSX2</accession>
<feature type="transmembrane region" description="Helical" evidence="7">
    <location>
        <begin position="401"/>
        <end position="418"/>
    </location>
</feature>
<protein>
    <submittedName>
        <fullName evidence="8">Uncharacterized protein</fullName>
    </submittedName>
</protein>
<evidence type="ECO:0000256" key="1">
    <source>
        <dbReference type="ARBA" id="ARBA00004604"/>
    </source>
</evidence>
<evidence type="ECO:0000313" key="9">
    <source>
        <dbReference type="Proteomes" id="UP000663699"/>
    </source>
</evidence>